<organism evidence="4 5">
    <name type="scientific">Nitrincola tibetensis</name>
    <dbReference type="NCBI Taxonomy" id="2219697"/>
    <lineage>
        <taxon>Bacteria</taxon>
        <taxon>Pseudomonadati</taxon>
        <taxon>Pseudomonadota</taxon>
        <taxon>Gammaproteobacteria</taxon>
        <taxon>Oceanospirillales</taxon>
        <taxon>Oceanospirillaceae</taxon>
        <taxon>Nitrincola</taxon>
    </lineage>
</organism>
<evidence type="ECO:0000256" key="1">
    <source>
        <dbReference type="PIRNR" id="PIRNR012524"/>
    </source>
</evidence>
<proteinExistence type="inferred from homology"/>
<name>A0A364NQ58_9GAMM</name>
<comment type="caution">
    <text evidence="4">The sequence shown here is derived from an EMBL/GenBank/DDBJ whole genome shotgun (WGS) entry which is preliminary data.</text>
</comment>
<feature type="domain" description="Conserved virulence factor B-like winged helix" evidence="3">
    <location>
        <begin position="218"/>
        <end position="274"/>
    </location>
</feature>
<evidence type="ECO:0000259" key="2">
    <source>
        <dbReference type="Pfam" id="PF13509"/>
    </source>
</evidence>
<reference evidence="4 5" key="1">
    <citation type="submission" date="2018-06" db="EMBL/GenBank/DDBJ databases">
        <title>Nitrincola tibetense sp. nov., isolated from Lake XuguoCo on Tibetan Plateau.</title>
        <authorList>
            <person name="Xing P."/>
        </authorList>
    </citation>
    <scope>NUCLEOTIDE SEQUENCE [LARGE SCALE GENOMIC DNA]</scope>
    <source>
        <strain evidence="5">xg18</strain>
    </source>
</reference>
<dbReference type="Gene3D" id="2.40.50.140">
    <property type="entry name" value="Nucleic acid-binding proteins"/>
    <property type="match status" value="1"/>
</dbReference>
<evidence type="ECO:0000313" key="4">
    <source>
        <dbReference type="EMBL" id="RAU19162.1"/>
    </source>
</evidence>
<dbReference type="InterPro" id="IPR036388">
    <property type="entry name" value="WH-like_DNA-bd_sf"/>
</dbReference>
<accession>A0A364NQ58</accession>
<dbReference type="RefSeq" id="WP_112157259.1">
    <property type="nucleotide sequence ID" value="NZ_QKRX01000002.1"/>
</dbReference>
<feature type="domain" description="Conserved virulence factor B first S1" evidence="2">
    <location>
        <begin position="4"/>
        <end position="64"/>
    </location>
</feature>
<gene>
    <name evidence="4" type="ORF">DN062_02515</name>
</gene>
<protein>
    <recommendedName>
        <fullName evidence="6">GntR family transcriptional regulator</fullName>
    </recommendedName>
</protein>
<dbReference type="Gene3D" id="1.10.10.10">
    <property type="entry name" value="Winged helix-like DNA-binding domain superfamily/Winged helix DNA-binding domain"/>
    <property type="match status" value="1"/>
</dbReference>
<dbReference type="Pfam" id="PF13509">
    <property type="entry name" value="S1_2"/>
    <property type="match status" value="2"/>
</dbReference>
<comment type="similarity">
    <text evidence="1">Belongs to the CvfB family.</text>
</comment>
<dbReference type="PIRSF" id="PIRSF012524">
    <property type="entry name" value="YitL_S1"/>
    <property type="match status" value="1"/>
</dbReference>
<dbReference type="PANTHER" id="PTHR37296:SF1">
    <property type="entry name" value="CONSERVED VIRULENCE FACTOR B"/>
    <property type="match status" value="1"/>
</dbReference>
<feature type="domain" description="Conserved virulence factor B first S1" evidence="2">
    <location>
        <begin position="70"/>
        <end position="129"/>
    </location>
</feature>
<dbReference type="OrthoDB" id="9801597at2"/>
<dbReference type="PANTHER" id="PTHR37296">
    <property type="entry name" value="CONSERVED VIRULENCE FACTOR B"/>
    <property type="match status" value="1"/>
</dbReference>
<dbReference type="InterPro" id="IPR040764">
    <property type="entry name" value="CvfB_WH"/>
</dbReference>
<dbReference type="InterPro" id="IPR039566">
    <property type="entry name" value="CvfB_S1_st"/>
</dbReference>
<dbReference type="EMBL" id="QKRX01000002">
    <property type="protein sequence ID" value="RAU19162.1"/>
    <property type="molecule type" value="Genomic_DNA"/>
</dbReference>
<sequence>MVELGRFNKLTVIRQVEFGVYLEGGKLGGILLPQREVPNDCQLGDTLSVFVYLDSDDMPVATTKRPRVQVGEFASLQVAETNKVGAFLDWGLPKQLFLPFAEQPRPVEKGQHCIVRAYIDNTGRIAASAKVEKFLNKTSPEFVVGQEVSLLIWRRTELGLLVIIEHEAQGILHTQDISRDLRPGLKVGGFIKQLREDGKVDVMLDKPGYGKVDPIAKQLLNYLELKKGFCALSDKSSPDEIKSVFGVSKKAFKMAIGNLLKQGLIRQDETGLHLVNSGIE</sequence>
<evidence type="ECO:0000259" key="3">
    <source>
        <dbReference type="Pfam" id="PF17783"/>
    </source>
</evidence>
<dbReference type="InterPro" id="IPR014464">
    <property type="entry name" value="CvfB_fam"/>
</dbReference>
<evidence type="ECO:0008006" key="6">
    <source>
        <dbReference type="Google" id="ProtNLM"/>
    </source>
</evidence>
<dbReference type="Proteomes" id="UP000250744">
    <property type="component" value="Unassembled WGS sequence"/>
</dbReference>
<dbReference type="InterPro" id="IPR012340">
    <property type="entry name" value="NA-bd_OB-fold"/>
</dbReference>
<dbReference type="AlphaFoldDB" id="A0A364NQ58"/>
<keyword evidence="5" id="KW-1185">Reference proteome</keyword>
<evidence type="ECO:0000313" key="5">
    <source>
        <dbReference type="Proteomes" id="UP000250744"/>
    </source>
</evidence>
<dbReference type="Pfam" id="PF17783">
    <property type="entry name" value="WHD_CvfB"/>
    <property type="match status" value="1"/>
</dbReference>